<keyword evidence="6 9" id="KW-0406">Ion transport</keyword>
<evidence type="ECO:0000256" key="8">
    <source>
        <dbReference type="ARBA" id="ARBA00023196"/>
    </source>
</evidence>
<keyword evidence="9" id="KW-1003">Cell membrane</keyword>
<protein>
    <recommendedName>
        <fullName evidence="9">ATP synthase epsilon chain</fullName>
    </recommendedName>
    <alternativeName>
        <fullName evidence="9">ATP synthase F1 sector epsilon subunit</fullName>
    </alternativeName>
    <alternativeName>
        <fullName evidence="9">F-ATPase epsilon subunit</fullName>
    </alternativeName>
</protein>
<evidence type="ECO:0000313" key="11">
    <source>
        <dbReference type="EMBL" id="WPX96245.1"/>
    </source>
</evidence>
<reference evidence="11 12" key="1">
    <citation type="submission" date="2022-11" db="EMBL/GenBank/DDBJ databases">
        <title>Host association and intracellularity evolved multiple times independently in the Rickettsiales.</title>
        <authorList>
            <person name="Castelli M."/>
            <person name="Nardi T."/>
            <person name="Gammuto L."/>
            <person name="Bellinzona G."/>
            <person name="Sabaneyeva E."/>
            <person name="Potekhin A."/>
            <person name="Serra V."/>
            <person name="Petroni G."/>
            <person name="Sassera D."/>
        </authorList>
    </citation>
    <scope>NUCLEOTIDE SEQUENCE [LARGE SCALE GENOMIC DNA]</scope>
    <source>
        <strain evidence="11 12">NDG2</strain>
    </source>
</reference>
<dbReference type="InterPro" id="IPR020546">
    <property type="entry name" value="ATP_synth_F1_dsu/esu_N"/>
</dbReference>
<keyword evidence="4 9" id="KW-0813">Transport</keyword>
<name>A0ABZ0UQF6_9RICK</name>
<evidence type="ECO:0000256" key="1">
    <source>
        <dbReference type="ARBA" id="ARBA00003543"/>
    </source>
</evidence>
<proteinExistence type="inferred from homology"/>
<accession>A0ABZ0UQF6</accession>
<comment type="subunit">
    <text evidence="9">F-type ATPases have 2 components, CF(1) - the catalytic core - and CF(0) - the membrane proton channel. CF(1) has five subunits: alpha(3), beta(3), gamma(1), delta(1), epsilon(1). CF(0) has three main subunits: a, b and c.</text>
</comment>
<evidence type="ECO:0000256" key="6">
    <source>
        <dbReference type="ARBA" id="ARBA00023065"/>
    </source>
</evidence>
<organism evidence="11 12">
    <name type="scientific">Candidatus Bandiella euplotis</name>
    <dbReference type="NCBI Taxonomy" id="1664265"/>
    <lineage>
        <taxon>Bacteria</taxon>
        <taxon>Pseudomonadati</taxon>
        <taxon>Pseudomonadota</taxon>
        <taxon>Alphaproteobacteria</taxon>
        <taxon>Rickettsiales</taxon>
        <taxon>Candidatus Midichloriaceae</taxon>
        <taxon>Candidatus Bandiella</taxon>
    </lineage>
</organism>
<dbReference type="RefSeq" id="WP_323733117.1">
    <property type="nucleotide sequence ID" value="NZ_CP110820.1"/>
</dbReference>
<evidence type="ECO:0000259" key="10">
    <source>
        <dbReference type="Pfam" id="PF02823"/>
    </source>
</evidence>
<keyword evidence="12" id="KW-1185">Reference proteome</keyword>
<dbReference type="Gene3D" id="2.60.15.10">
    <property type="entry name" value="F0F1 ATP synthase delta/epsilon subunit, N-terminal"/>
    <property type="match status" value="1"/>
</dbReference>
<comment type="subcellular location">
    <subcellularLocation>
        <location evidence="9">Cell membrane</location>
        <topology evidence="9">Peripheral membrane protein</topology>
    </subcellularLocation>
    <subcellularLocation>
        <location evidence="2">Endomembrane system</location>
        <topology evidence="2">Peripheral membrane protein</topology>
    </subcellularLocation>
</comment>
<evidence type="ECO:0000256" key="9">
    <source>
        <dbReference type="HAMAP-Rule" id="MF_00530"/>
    </source>
</evidence>
<comment type="function">
    <text evidence="1 9">Produces ATP from ADP in the presence of a proton gradient across the membrane.</text>
</comment>
<dbReference type="CDD" id="cd12152">
    <property type="entry name" value="F1-ATPase_delta"/>
    <property type="match status" value="1"/>
</dbReference>
<keyword evidence="8 9" id="KW-0139">CF(1)</keyword>
<evidence type="ECO:0000256" key="3">
    <source>
        <dbReference type="ARBA" id="ARBA00005712"/>
    </source>
</evidence>
<evidence type="ECO:0000313" key="12">
    <source>
        <dbReference type="Proteomes" id="UP001327219"/>
    </source>
</evidence>
<dbReference type="InterPro" id="IPR001469">
    <property type="entry name" value="ATP_synth_F1_dsu/esu"/>
</dbReference>
<dbReference type="InterPro" id="IPR036771">
    <property type="entry name" value="ATPsynth_dsu/esu_N"/>
</dbReference>
<evidence type="ECO:0000256" key="4">
    <source>
        <dbReference type="ARBA" id="ARBA00022448"/>
    </source>
</evidence>
<evidence type="ECO:0000256" key="2">
    <source>
        <dbReference type="ARBA" id="ARBA00004184"/>
    </source>
</evidence>
<gene>
    <name evidence="9" type="primary">atpC</name>
    <name evidence="11" type="ORF">Bandiella_00354</name>
</gene>
<dbReference type="EMBL" id="CP110820">
    <property type="protein sequence ID" value="WPX96245.1"/>
    <property type="molecule type" value="Genomic_DNA"/>
</dbReference>
<keyword evidence="7 9" id="KW-0472">Membrane</keyword>
<keyword evidence="5 9" id="KW-0375">Hydrogen ion transport</keyword>
<sequence length="126" mass="14491">MQKDKIRLRIITPEKIIVDECYKAITLPGEAGDFQLLANHENFISQLSAGIVYTGANEDKHLSFVISRSFAKFIHEQNLCEVISEYALSMTDIKKMAKGDVTKKLANTKIESEIQFYQFIRDYILR</sequence>
<dbReference type="SUPFAM" id="SSF51344">
    <property type="entry name" value="Epsilon subunit of F1F0-ATP synthase N-terminal domain"/>
    <property type="match status" value="1"/>
</dbReference>
<feature type="domain" description="ATP synthase F1 complex delta/epsilon subunit N-terminal" evidence="10">
    <location>
        <begin position="7"/>
        <end position="84"/>
    </location>
</feature>
<dbReference type="Proteomes" id="UP001327219">
    <property type="component" value="Chromosome"/>
</dbReference>
<dbReference type="Pfam" id="PF02823">
    <property type="entry name" value="ATP-synt_DE_N"/>
    <property type="match status" value="1"/>
</dbReference>
<evidence type="ECO:0000256" key="7">
    <source>
        <dbReference type="ARBA" id="ARBA00023136"/>
    </source>
</evidence>
<dbReference type="HAMAP" id="MF_00530">
    <property type="entry name" value="ATP_synth_epsil_bac"/>
    <property type="match status" value="1"/>
</dbReference>
<comment type="similarity">
    <text evidence="3 9">Belongs to the ATPase epsilon chain family.</text>
</comment>
<evidence type="ECO:0000256" key="5">
    <source>
        <dbReference type="ARBA" id="ARBA00022781"/>
    </source>
</evidence>
<keyword evidence="9" id="KW-0066">ATP synthesis</keyword>